<dbReference type="Gene3D" id="1.10.510.10">
    <property type="entry name" value="Transferase(Phosphotransferase) domain 1"/>
    <property type="match status" value="1"/>
</dbReference>
<evidence type="ECO:0000259" key="6">
    <source>
        <dbReference type="PROSITE" id="PS50011"/>
    </source>
</evidence>
<dbReference type="Proteomes" id="UP000186817">
    <property type="component" value="Unassembled WGS sequence"/>
</dbReference>
<dbReference type="AlphaFoldDB" id="A0A1Q9CYX2"/>
<evidence type="ECO:0000256" key="5">
    <source>
        <dbReference type="ARBA" id="ARBA00022840"/>
    </source>
</evidence>
<reference evidence="7 8" key="1">
    <citation type="submission" date="2016-02" db="EMBL/GenBank/DDBJ databases">
        <title>Genome analysis of coral dinoflagellate symbionts highlights evolutionary adaptations to a symbiotic lifestyle.</title>
        <authorList>
            <person name="Aranda M."/>
            <person name="Li Y."/>
            <person name="Liew Y.J."/>
            <person name="Baumgarten S."/>
            <person name="Simakov O."/>
            <person name="Wilson M."/>
            <person name="Piel J."/>
            <person name="Ashoor H."/>
            <person name="Bougouffa S."/>
            <person name="Bajic V.B."/>
            <person name="Ryu T."/>
            <person name="Ravasi T."/>
            <person name="Bayer T."/>
            <person name="Micklem G."/>
            <person name="Kim H."/>
            <person name="Bhak J."/>
            <person name="Lajeunesse T.C."/>
            <person name="Voolstra C.R."/>
        </authorList>
    </citation>
    <scope>NUCLEOTIDE SEQUENCE [LARGE SCALE GENOMIC DNA]</scope>
    <source>
        <strain evidence="7 8">CCMP2467</strain>
    </source>
</reference>
<comment type="caution">
    <text evidence="7">The sequence shown here is derived from an EMBL/GenBank/DDBJ whole genome shotgun (WGS) entry which is preliminary data.</text>
</comment>
<dbReference type="SUPFAM" id="SSF56112">
    <property type="entry name" value="Protein kinase-like (PK-like)"/>
    <property type="match status" value="1"/>
</dbReference>
<keyword evidence="5" id="KW-0067">ATP-binding</keyword>
<evidence type="ECO:0000313" key="7">
    <source>
        <dbReference type="EMBL" id="OLP88071.1"/>
    </source>
</evidence>
<dbReference type="InterPro" id="IPR000719">
    <property type="entry name" value="Prot_kinase_dom"/>
</dbReference>
<dbReference type="InterPro" id="IPR050205">
    <property type="entry name" value="CDPK_Ser/Thr_kinases"/>
</dbReference>
<dbReference type="EMBL" id="LSRX01000829">
    <property type="protein sequence ID" value="OLP88071.1"/>
    <property type="molecule type" value="Genomic_DNA"/>
</dbReference>
<evidence type="ECO:0000313" key="8">
    <source>
        <dbReference type="Proteomes" id="UP000186817"/>
    </source>
</evidence>
<keyword evidence="2" id="KW-0808">Transferase</keyword>
<feature type="domain" description="Protein kinase" evidence="6">
    <location>
        <begin position="1"/>
        <end position="279"/>
    </location>
</feature>
<dbReference type="PROSITE" id="PS50011">
    <property type="entry name" value="PROTEIN_KINASE_DOM"/>
    <property type="match status" value="1"/>
</dbReference>
<accession>A0A1Q9CYX2</accession>
<organism evidence="7 8">
    <name type="scientific">Symbiodinium microadriaticum</name>
    <name type="common">Dinoflagellate</name>
    <name type="synonym">Zooxanthella microadriatica</name>
    <dbReference type="NCBI Taxonomy" id="2951"/>
    <lineage>
        <taxon>Eukaryota</taxon>
        <taxon>Sar</taxon>
        <taxon>Alveolata</taxon>
        <taxon>Dinophyceae</taxon>
        <taxon>Suessiales</taxon>
        <taxon>Symbiodiniaceae</taxon>
        <taxon>Symbiodinium</taxon>
    </lineage>
</organism>
<keyword evidence="3" id="KW-0547">Nucleotide-binding</keyword>
<name>A0A1Q9CYX2_SYMMI</name>
<evidence type="ECO:0000256" key="2">
    <source>
        <dbReference type="ARBA" id="ARBA00022679"/>
    </source>
</evidence>
<dbReference type="Gene3D" id="3.30.200.20">
    <property type="entry name" value="Phosphorylase Kinase, domain 1"/>
    <property type="match status" value="1"/>
</dbReference>
<dbReference type="GO" id="GO:0004674">
    <property type="term" value="F:protein serine/threonine kinase activity"/>
    <property type="evidence" value="ECO:0007669"/>
    <property type="project" value="UniProtKB-KW"/>
</dbReference>
<gene>
    <name evidence="7" type="primary">cmkA</name>
    <name evidence="7" type="ORF">AK812_SmicGene30632</name>
</gene>
<dbReference type="PROSITE" id="PS00108">
    <property type="entry name" value="PROTEIN_KINASE_ST"/>
    <property type="match status" value="1"/>
</dbReference>
<keyword evidence="4 7" id="KW-0418">Kinase</keyword>
<keyword evidence="8" id="KW-1185">Reference proteome</keyword>
<evidence type="ECO:0000256" key="3">
    <source>
        <dbReference type="ARBA" id="ARBA00022741"/>
    </source>
</evidence>
<dbReference type="InterPro" id="IPR011009">
    <property type="entry name" value="Kinase-like_dom_sf"/>
</dbReference>
<proteinExistence type="predicted"/>
<dbReference type="InterPro" id="IPR008271">
    <property type="entry name" value="Ser/Thr_kinase_AS"/>
</dbReference>
<evidence type="ECO:0000256" key="4">
    <source>
        <dbReference type="ARBA" id="ARBA00022777"/>
    </source>
</evidence>
<dbReference type="OMA" id="YMGGDVQ"/>
<protein>
    <submittedName>
        <fullName evidence="7">Calcium/calmodulin-dependent protein kinase</fullName>
    </submittedName>
</protein>
<sequence>MHTTGTPSAGNYAALIRGQIRGLAEMTPGRSHRRLSNAPRCGGEVMKEKDSQKLKMCKTVPKATVRTATNVMEKLSALQDLQHPHISSITDLMEDDKNYYIISDYYMGGDVQDWLEKMDEGNWLQESTCAAYVRQALLALCHSHSAQVFHRDLKPSNLLLTTKLPDAVIKVVDFGLANILDPDNAIIQKHPNEYTVPEILKNSEPIKHGGADMWSVGAIAHALLVGSGASVSSRRGWGFSRDDEGWSERSPMARDFVLRLLRPAGERPTAAKALHHPWLKGIMPISTINTNHSNTKEARELRYKMLCYSLSLILLPAVVPHRDFDQLRTAFQQSDLDRDGFIPKAIGLRLLLSRCNLKEAVVPAMNIVDLGRTDTCDLASVAAADLIAREFFAAGPTSAPLVGPFGATDLAPRLIKRFFEVFADKQNGAPAAAVHLGAIRTKTRTATARDVEAFAGINYEELLTCLPEDTMIDSQLLMTQLSASAGRGTPLGVDQELSPLRAESPWESAFLDFFGIFYTCSASKRDESPGSIRMY</sequence>
<dbReference type="SMART" id="SM00220">
    <property type="entry name" value="S_TKc"/>
    <property type="match status" value="1"/>
</dbReference>
<keyword evidence="1" id="KW-0723">Serine/threonine-protein kinase</keyword>
<dbReference type="PANTHER" id="PTHR24349">
    <property type="entry name" value="SERINE/THREONINE-PROTEIN KINASE"/>
    <property type="match status" value="1"/>
</dbReference>
<dbReference type="GO" id="GO:0005524">
    <property type="term" value="F:ATP binding"/>
    <property type="evidence" value="ECO:0007669"/>
    <property type="project" value="UniProtKB-KW"/>
</dbReference>
<dbReference type="Pfam" id="PF00069">
    <property type="entry name" value="Pkinase"/>
    <property type="match status" value="1"/>
</dbReference>
<evidence type="ECO:0000256" key="1">
    <source>
        <dbReference type="ARBA" id="ARBA00022527"/>
    </source>
</evidence>
<dbReference type="OrthoDB" id="411974at2759"/>